<evidence type="ECO:0000256" key="1">
    <source>
        <dbReference type="SAM" id="SignalP"/>
    </source>
</evidence>
<organism evidence="2 3">
    <name type="scientific">Eiseniibacteriota bacterium</name>
    <dbReference type="NCBI Taxonomy" id="2212470"/>
    <lineage>
        <taxon>Bacteria</taxon>
        <taxon>Candidatus Eiseniibacteriota</taxon>
    </lineage>
</organism>
<dbReference type="AlphaFoldDB" id="A0A849SUQ5"/>
<dbReference type="EMBL" id="JABFRW010000021">
    <property type="protein sequence ID" value="NOT32929.1"/>
    <property type="molecule type" value="Genomic_DNA"/>
</dbReference>
<feature type="non-terminal residue" evidence="2">
    <location>
        <position position="139"/>
    </location>
</feature>
<name>A0A849SUQ5_UNCEI</name>
<protein>
    <recommendedName>
        <fullName evidence="4">Tetratricopeptide repeat protein</fullName>
    </recommendedName>
</protein>
<dbReference type="Gene3D" id="1.25.40.10">
    <property type="entry name" value="Tetratricopeptide repeat domain"/>
    <property type="match status" value="1"/>
</dbReference>
<evidence type="ECO:0000313" key="2">
    <source>
        <dbReference type="EMBL" id="NOT32929.1"/>
    </source>
</evidence>
<dbReference type="Proteomes" id="UP000580839">
    <property type="component" value="Unassembled WGS sequence"/>
</dbReference>
<reference evidence="2 3" key="1">
    <citation type="submission" date="2020-04" db="EMBL/GenBank/DDBJ databases">
        <title>Metagenomic profiling of ammonia- and methane-oxidizing microorganisms in a Dutch drinking water treatment plant.</title>
        <authorList>
            <person name="Poghosyan L."/>
            <person name="Leucker S."/>
        </authorList>
    </citation>
    <scope>NUCLEOTIDE SEQUENCE [LARGE SCALE GENOMIC DNA]</scope>
    <source>
        <strain evidence="2">S-RSF-IL-03</strain>
    </source>
</reference>
<keyword evidence="1" id="KW-0732">Signal</keyword>
<evidence type="ECO:0008006" key="4">
    <source>
        <dbReference type="Google" id="ProtNLM"/>
    </source>
</evidence>
<gene>
    <name evidence="2" type="ORF">HOP12_02030</name>
</gene>
<dbReference type="SUPFAM" id="SSF48452">
    <property type="entry name" value="TPR-like"/>
    <property type="match status" value="1"/>
</dbReference>
<comment type="caution">
    <text evidence="2">The sequence shown here is derived from an EMBL/GenBank/DDBJ whole genome shotgun (WGS) entry which is preliminary data.</text>
</comment>
<sequence length="139" mass="15080">MSARVRIAAIALLAVTMAAPARAQAPDADWRLRLLEYRAAVRDTVGHSDDAVRLAALGEHLMQFARTEEAESIWRRVEALRPGDITASGNLGRLALVTGRLEEADRWLSVAAAGAPDGAYARDRFLVALRRGDYRAAAT</sequence>
<feature type="chain" id="PRO_5032273512" description="Tetratricopeptide repeat protein" evidence="1">
    <location>
        <begin position="24"/>
        <end position="139"/>
    </location>
</feature>
<feature type="signal peptide" evidence="1">
    <location>
        <begin position="1"/>
        <end position="23"/>
    </location>
</feature>
<accession>A0A849SUQ5</accession>
<dbReference type="InterPro" id="IPR011990">
    <property type="entry name" value="TPR-like_helical_dom_sf"/>
</dbReference>
<evidence type="ECO:0000313" key="3">
    <source>
        <dbReference type="Proteomes" id="UP000580839"/>
    </source>
</evidence>
<proteinExistence type="predicted"/>